<organism evidence="1 2">
    <name type="scientific">Aspergillus violaceofuscus (strain CBS 115571)</name>
    <dbReference type="NCBI Taxonomy" id="1450538"/>
    <lineage>
        <taxon>Eukaryota</taxon>
        <taxon>Fungi</taxon>
        <taxon>Dikarya</taxon>
        <taxon>Ascomycota</taxon>
        <taxon>Pezizomycotina</taxon>
        <taxon>Eurotiomycetes</taxon>
        <taxon>Eurotiomycetidae</taxon>
        <taxon>Eurotiales</taxon>
        <taxon>Aspergillaceae</taxon>
        <taxon>Aspergillus</taxon>
    </lineage>
</organism>
<name>A0A2V5H9F9_ASPV1</name>
<dbReference type="Proteomes" id="UP000249829">
    <property type="component" value="Unassembled WGS sequence"/>
</dbReference>
<keyword evidence="2" id="KW-1185">Reference proteome</keyword>
<protein>
    <submittedName>
        <fullName evidence="1">Uncharacterized protein</fullName>
    </submittedName>
</protein>
<reference evidence="1 2" key="1">
    <citation type="submission" date="2018-02" db="EMBL/GenBank/DDBJ databases">
        <title>The genomes of Aspergillus section Nigri reveals drivers in fungal speciation.</title>
        <authorList>
            <consortium name="DOE Joint Genome Institute"/>
            <person name="Vesth T.C."/>
            <person name="Nybo J."/>
            <person name="Theobald S."/>
            <person name="Brandl J."/>
            <person name="Frisvad J.C."/>
            <person name="Nielsen K.F."/>
            <person name="Lyhne E.K."/>
            <person name="Kogle M.E."/>
            <person name="Kuo A."/>
            <person name="Riley R."/>
            <person name="Clum A."/>
            <person name="Nolan M."/>
            <person name="Lipzen A."/>
            <person name="Salamov A."/>
            <person name="Henrissat B."/>
            <person name="Wiebenga A."/>
            <person name="De vries R.P."/>
            <person name="Grigoriev I.V."/>
            <person name="Mortensen U.H."/>
            <person name="Andersen M.R."/>
            <person name="Baker S.E."/>
        </authorList>
    </citation>
    <scope>NUCLEOTIDE SEQUENCE [LARGE SCALE GENOMIC DNA]</scope>
    <source>
        <strain evidence="1 2">CBS 115571</strain>
    </source>
</reference>
<evidence type="ECO:0000313" key="1">
    <source>
        <dbReference type="EMBL" id="PYI18872.1"/>
    </source>
</evidence>
<gene>
    <name evidence="1" type="ORF">BO99DRAFT_403082</name>
</gene>
<sequence length="94" mass="10712">MPTIVFPVLAILVPSDHRAISPTVEHVIRTLNHLAILIEETTAVFHTVLELFQAGIRIFGFAGGQNRYSLQEVTSMLVFVVKRWTKLLFSNFFR</sequence>
<proteinExistence type="predicted"/>
<dbReference type="AlphaFoldDB" id="A0A2V5H9F9"/>
<accession>A0A2V5H9F9</accession>
<dbReference type="EMBL" id="KZ825139">
    <property type="protein sequence ID" value="PYI18872.1"/>
    <property type="molecule type" value="Genomic_DNA"/>
</dbReference>
<evidence type="ECO:0000313" key="2">
    <source>
        <dbReference type="Proteomes" id="UP000249829"/>
    </source>
</evidence>